<dbReference type="PIRSF" id="PIRSF005353">
    <property type="entry name" value="PbuG"/>
    <property type="match status" value="1"/>
</dbReference>
<proteinExistence type="inferred from homology"/>
<evidence type="ECO:0000313" key="11">
    <source>
        <dbReference type="Proteomes" id="UP000000448"/>
    </source>
</evidence>
<evidence type="ECO:0000256" key="5">
    <source>
        <dbReference type="ARBA" id="ARBA00022692"/>
    </source>
</evidence>
<evidence type="ECO:0000256" key="9">
    <source>
        <dbReference type="SAM" id="Phobius"/>
    </source>
</evidence>
<feature type="transmembrane region" description="Helical" evidence="9">
    <location>
        <begin position="371"/>
        <end position="398"/>
    </location>
</feature>
<dbReference type="GO" id="GO:0005345">
    <property type="term" value="F:purine nucleobase transmembrane transporter activity"/>
    <property type="evidence" value="ECO:0007669"/>
    <property type="project" value="TreeGrafter"/>
</dbReference>
<dbReference type="KEGG" id="nam:NAMH_1699"/>
<comment type="subcellular location">
    <subcellularLocation>
        <location evidence="1 8">Cell membrane</location>
        <topology evidence="1 8">Multi-pass membrane protein</topology>
    </subcellularLocation>
</comment>
<keyword evidence="6 8" id="KW-1133">Transmembrane helix</keyword>
<dbReference type="PANTHER" id="PTHR43337">
    <property type="entry name" value="XANTHINE/URACIL PERMEASE C887.17-RELATED"/>
    <property type="match status" value="1"/>
</dbReference>
<dbReference type="InterPro" id="IPR045018">
    <property type="entry name" value="Azg-like"/>
</dbReference>
<dbReference type="OrthoDB" id="9808458at2"/>
<dbReference type="STRING" id="598659.NAMH_1699"/>
<reference evidence="10 11" key="1">
    <citation type="journal article" date="2009" name="PLoS Genet.">
        <title>Adaptations to submarine hydrothermal environments exemplified by the genome of Nautilia profundicola.</title>
        <authorList>
            <person name="Campbell B.J."/>
            <person name="Smith J.L."/>
            <person name="Hanson T.E."/>
            <person name="Klotz M.G."/>
            <person name="Stein L.Y."/>
            <person name="Lee C.K."/>
            <person name="Wu D."/>
            <person name="Robinson J.M."/>
            <person name="Khouri H.M."/>
            <person name="Eisen J.A."/>
            <person name="Cary S.C."/>
        </authorList>
    </citation>
    <scope>NUCLEOTIDE SEQUENCE [LARGE SCALE GENOMIC DNA]</scope>
    <source>
        <strain evidence="11">ATCC BAA-1463 / DSM 18972 / AmH</strain>
    </source>
</reference>
<evidence type="ECO:0000256" key="2">
    <source>
        <dbReference type="ARBA" id="ARBA00005697"/>
    </source>
</evidence>
<feature type="transmembrane region" description="Helical" evidence="9">
    <location>
        <begin position="193"/>
        <end position="213"/>
    </location>
</feature>
<feature type="transmembrane region" description="Helical" evidence="9">
    <location>
        <begin position="95"/>
        <end position="114"/>
    </location>
</feature>
<feature type="transmembrane region" description="Helical" evidence="9">
    <location>
        <begin position="20"/>
        <end position="42"/>
    </location>
</feature>
<dbReference type="eggNOG" id="COG2252">
    <property type="taxonomic scope" value="Bacteria"/>
</dbReference>
<gene>
    <name evidence="10" type="ordered locus">NAMH_1699</name>
</gene>
<feature type="transmembrane region" description="Helical" evidence="9">
    <location>
        <begin position="343"/>
        <end position="359"/>
    </location>
</feature>
<evidence type="ECO:0000256" key="8">
    <source>
        <dbReference type="PIRNR" id="PIRNR005353"/>
    </source>
</evidence>
<evidence type="ECO:0000256" key="1">
    <source>
        <dbReference type="ARBA" id="ARBA00004651"/>
    </source>
</evidence>
<organism evidence="10 11">
    <name type="scientific">Nautilia profundicola (strain ATCC BAA-1463 / DSM 18972 / AmH)</name>
    <dbReference type="NCBI Taxonomy" id="598659"/>
    <lineage>
        <taxon>Bacteria</taxon>
        <taxon>Pseudomonadati</taxon>
        <taxon>Campylobacterota</taxon>
        <taxon>Epsilonproteobacteria</taxon>
        <taxon>Nautiliales</taxon>
        <taxon>Nautiliaceae</taxon>
        <taxon>Nautilia</taxon>
    </lineage>
</organism>
<evidence type="ECO:0000256" key="3">
    <source>
        <dbReference type="ARBA" id="ARBA00022448"/>
    </source>
</evidence>
<evidence type="ECO:0000256" key="6">
    <source>
        <dbReference type="ARBA" id="ARBA00022989"/>
    </source>
</evidence>
<sequence>MLEKLFKLSEKNTNVSTEVRAGFTTFLAMMYIVPVNAGIMSLTGMPFDALITATAVVTIIATILNGFWSNTPVAMSVGMGLNAYFTFGLVKGMGIPWQTALGIVMISGLIFLVLSFTKFRVWVLESVPVDIRRAISAGIGAFIAFIGLQGMKIIVNNDAVLVGLGNLHDPHVLLGIFGFVVAAIMYAYRVKGAFIFSIIITSIVAWVFGLAKLPDGIVSLPASMSPIVFKFDLMSALTLSLIPVIITFLITDMFDTIGTLAGIGMRAGLFKDGSKELQKTLEADAAATVIGAALGTSTTTSFIESAAGVEEGGRTGLTAVVTGLLFITTLFFLPIYKAIPENAIYPILVMVGVLMFSELKNIDFKDTTIAVSAFVTIILMPLTYSITLGLSAGFVLYLILAAFRKEFDKINIGTITLAIIGLMAFIFH</sequence>
<feature type="transmembrane region" description="Helical" evidence="9">
    <location>
        <begin position="315"/>
        <end position="336"/>
    </location>
</feature>
<keyword evidence="3 8" id="KW-0813">Transport</keyword>
<protein>
    <submittedName>
        <fullName evidence="10">Xanthine/uracil/vitamin C permease</fullName>
    </submittedName>
</protein>
<feature type="transmembrane region" description="Helical" evidence="9">
    <location>
        <begin position="233"/>
        <end position="264"/>
    </location>
</feature>
<feature type="transmembrane region" description="Helical" evidence="9">
    <location>
        <begin position="410"/>
        <end position="427"/>
    </location>
</feature>
<evidence type="ECO:0000256" key="7">
    <source>
        <dbReference type="ARBA" id="ARBA00023136"/>
    </source>
</evidence>
<dbReference type="HOGENOM" id="CLU_024508_0_1_7"/>
<dbReference type="Proteomes" id="UP000000448">
    <property type="component" value="Chromosome"/>
</dbReference>
<evidence type="ECO:0000313" key="10">
    <source>
        <dbReference type="EMBL" id="ACM92570.1"/>
    </source>
</evidence>
<dbReference type="AlphaFoldDB" id="B9L6U1"/>
<keyword evidence="5 8" id="KW-0812">Transmembrane</keyword>
<name>B9L6U1_NAUPA</name>
<dbReference type="EMBL" id="CP001279">
    <property type="protein sequence ID" value="ACM92570.1"/>
    <property type="molecule type" value="Genomic_DNA"/>
</dbReference>
<feature type="transmembrane region" description="Helical" evidence="9">
    <location>
        <begin position="134"/>
        <end position="151"/>
    </location>
</feature>
<accession>B9L6U1</accession>
<feature type="transmembrane region" description="Helical" evidence="9">
    <location>
        <begin position="285"/>
        <end position="303"/>
    </location>
</feature>
<dbReference type="InterPro" id="IPR006043">
    <property type="entry name" value="NCS2"/>
</dbReference>
<dbReference type="RefSeq" id="WP_012663941.1">
    <property type="nucleotide sequence ID" value="NC_012115.1"/>
</dbReference>
<dbReference type="Pfam" id="PF00860">
    <property type="entry name" value="Xan_ur_permease"/>
    <property type="match status" value="1"/>
</dbReference>
<keyword evidence="4 8" id="KW-1003">Cell membrane</keyword>
<dbReference type="GO" id="GO:0005886">
    <property type="term" value="C:plasma membrane"/>
    <property type="evidence" value="ECO:0007669"/>
    <property type="project" value="UniProtKB-SubCell"/>
</dbReference>
<dbReference type="InterPro" id="IPR026033">
    <property type="entry name" value="Azg-like_bact_archaea"/>
</dbReference>
<feature type="transmembrane region" description="Helical" evidence="9">
    <location>
        <begin position="171"/>
        <end position="188"/>
    </location>
</feature>
<keyword evidence="7 8" id="KW-0472">Membrane</keyword>
<evidence type="ECO:0000256" key="4">
    <source>
        <dbReference type="ARBA" id="ARBA00022475"/>
    </source>
</evidence>
<feature type="transmembrane region" description="Helical" evidence="9">
    <location>
        <begin position="49"/>
        <end position="68"/>
    </location>
</feature>
<dbReference type="PANTHER" id="PTHR43337:SF1">
    <property type="entry name" value="XANTHINE_URACIL PERMEASE C887.17-RELATED"/>
    <property type="match status" value="1"/>
</dbReference>
<comment type="similarity">
    <text evidence="2 8">Belongs to the nucleobase:cation symporter-2 (NCS2) (TC 2.A.40) family. Azg-like subfamily.</text>
</comment>
<keyword evidence="11" id="KW-1185">Reference proteome</keyword>